<dbReference type="Proteomes" id="UP000014629">
    <property type="component" value="Unassembled WGS sequence"/>
</dbReference>
<evidence type="ECO:0000313" key="3">
    <source>
        <dbReference type="Proteomes" id="UP000014629"/>
    </source>
</evidence>
<reference evidence="2 3" key="1">
    <citation type="submission" date="2013-02" db="EMBL/GenBank/DDBJ databases">
        <title>Draft Genome Sequence of Streptomyces aurantiacus, Which Produces Setomimycin.</title>
        <authorList>
            <person name="Gruening B.A."/>
            <person name="Praeg A."/>
            <person name="Erxleben A."/>
            <person name="Guenther S."/>
            <person name="Mueller M."/>
        </authorList>
    </citation>
    <scope>NUCLEOTIDE SEQUENCE [LARGE SCALE GENOMIC DNA]</scope>
    <source>
        <strain evidence="2 3">JA 4570</strain>
    </source>
</reference>
<comment type="caution">
    <text evidence="2">The sequence shown here is derived from an EMBL/GenBank/DDBJ whole genome shotgun (WGS) entry which is preliminary data.</text>
</comment>
<sequence>MVNQEWLDEAKAPSGSRLSAPSLSAPSKPARVRSRHRKHPRAWMAIT</sequence>
<keyword evidence="3" id="KW-1185">Reference proteome</keyword>
<name>S3ZN69_9ACTN</name>
<organism evidence="2 3">
    <name type="scientific">Streptomyces aurantiacus JA 4570</name>
    <dbReference type="NCBI Taxonomy" id="1286094"/>
    <lineage>
        <taxon>Bacteria</taxon>
        <taxon>Bacillati</taxon>
        <taxon>Actinomycetota</taxon>
        <taxon>Actinomycetes</taxon>
        <taxon>Kitasatosporales</taxon>
        <taxon>Streptomycetaceae</taxon>
        <taxon>Streptomyces</taxon>
        <taxon>Streptomyces aurantiacus group</taxon>
    </lineage>
</organism>
<proteinExistence type="predicted"/>
<gene>
    <name evidence="2" type="ORF">STRAU_2316</name>
</gene>
<feature type="region of interest" description="Disordered" evidence="1">
    <location>
        <begin position="1"/>
        <end position="47"/>
    </location>
</feature>
<dbReference type="AlphaFoldDB" id="S3ZN69"/>
<accession>S3ZN69</accession>
<protein>
    <submittedName>
        <fullName evidence="2">Uncharacterized protein</fullName>
    </submittedName>
</protein>
<feature type="compositionally biased region" description="Low complexity" evidence="1">
    <location>
        <begin position="12"/>
        <end position="29"/>
    </location>
</feature>
<dbReference type="EMBL" id="AOPZ01000081">
    <property type="protein sequence ID" value="EPH44603.1"/>
    <property type="molecule type" value="Genomic_DNA"/>
</dbReference>
<evidence type="ECO:0000313" key="2">
    <source>
        <dbReference type="EMBL" id="EPH44603.1"/>
    </source>
</evidence>
<evidence type="ECO:0000256" key="1">
    <source>
        <dbReference type="SAM" id="MobiDB-lite"/>
    </source>
</evidence>
<feature type="compositionally biased region" description="Basic residues" evidence="1">
    <location>
        <begin position="30"/>
        <end position="41"/>
    </location>
</feature>